<feature type="transmembrane region" description="Helical" evidence="5">
    <location>
        <begin position="195"/>
        <end position="214"/>
    </location>
</feature>
<evidence type="ECO:0000256" key="3">
    <source>
        <dbReference type="ARBA" id="ARBA00022989"/>
    </source>
</evidence>
<dbReference type="Gene3D" id="3.30.750.24">
    <property type="entry name" value="STAS domain"/>
    <property type="match status" value="1"/>
</dbReference>
<dbReference type="RefSeq" id="WP_073594653.1">
    <property type="nucleotide sequence ID" value="NZ_MRCE01000015.1"/>
</dbReference>
<dbReference type="GO" id="GO:0055085">
    <property type="term" value="P:transmembrane transport"/>
    <property type="evidence" value="ECO:0007669"/>
    <property type="project" value="InterPro"/>
</dbReference>
<feature type="domain" description="STAS" evidence="6">
    <location>
        <begin position="433"/>
        <end position="562"/>
    </location>
</feature>
<dbReference type="EMBL" id="MRCE01000015">
    <property type="protein sequence ID" value="OKH36688.1"/>
    <property type="molecule type" value="Genomic_DNA"/>
</dbReference>
<reference evidence="7 8" key="1">
    <citation type="submission" date="2016-11" db="EMBL/GenBank/DDBJ databases">
        <title>Draft Genome Sequences of Nine Cyanobacterial Strains from Diverse Habitats.</title>
        <authorList>
            <person name="Zhu T."/>
            <person name="Hou S."/>
            <person name="Lu X."/>
            <person name="Hess W.R."/>
        </authorList>
    </citation>
    <scope>NUCLEOTIDE SEQUENCE [LARGE SCALE GENOMIC DNA]</scope>
    <source>
        <strain evidence="7 8">IAM M-71</strain>
    </source>
</reference>
<dbReference type="InterPro" id="IPR011547">
    <property type="entry name" value="SLC26A/SulP_dom"/>
</dbReference>
<evidence type="ECO:0000256" key="4">
    <source>
        <dbReference type="ARBA" id="ARBA00023136"/>
    </source>
</evidence>
<keyword evidence="3 5" id="KW-1133">Transmembrane helix</keyword>
<evidence type="ECO:0000259" key="6">
    <source>
        <dbReference type="PROSITE" id="PS50801"/>
    </source>
</evidence>
<dbReference type="SUPFAM" id="SSF52091">
    <property type="entry name" value="SpoIIaa-like"/>
    <property type="match status" value="1"/>
</dbReference>
<comment type="caution">
    <text evidence="7">The sequence shown here is derived from an EMBL/GenBank/DDBJ whole genome shotgun (WGS) entry which is preliminary data.</text>
</comment>
<dbReference type="PROSITE" id="PS50801">
    <property type="entry name" value="STAS"/>
    <property type="match status" value="1"/>
</dbReference>
<dbReference type="InterPro" id="IPR002645">
    <property type="entry name" value="STAS_dom"/>
</dbReference>
<keyword evidence="2 5" id="KW-0812">Transmembrane</keyword>
<feature type="transmembrane region" description="Helical" evidence="5">
    <location>
        <begin position="93"/>
        <end position="114"/>
    </location>
</feature>
<dbReference type="STRING" id="454136.NIES2119_16825"/>
<dbReference type="AlphaFoldDB" id="A0A1U7IHS4"/>
<dbReference type="CDD" id="cd07042">
    <property type="entry name" value="STAS_SulP_like_sulfate_transporter"/>
    <property type="match status" value="1"/>
</dbReference>
<evidence type="ECO:0000313" key="7">
    <source>
        <dbReference type="EMBL" id="OKH36688.1"/>
    </source>
</evidence>
<feature type="transmembrane region" description="Helical" evidence="5">
    <location>
        <begin position="69"/>
        <end position="87"/>
    </location>
</feature>
<feature type="transmembrane region" description="Helical" evidence="5">
    <location>
        <begin position="245"/>
        <end position="267"/>
    </location>
</feature>
<dbReference type="Pfam" id="PF00916">
    <property type="entry name" value="Sulfate_transp"/>
    <property type="match status" value="1"/>
</dbReference>
<proteinExistence type="predicted"/>
<feature type="transmembrane region" description="Helical" evidence="5">
    <location>
        <begin position="44"/>
        <end position="62"/>
    </location>
</feature>
<feature type="transmembrane region" description="Helical" evidence="5">
    <location>
        <begin position="375"/>
        <end position="400"/>
    </location>
</feature>
<accession>A0A1U7IHS4</accession>
<gene>
    <name evidence="7" type="ORF">NIES2119_16825</name>
</gene>
<dbReference type="InterPro" id="IPR001902">
    <property type="entry name" value="SLC26A/SulP_fam"/>
</dbReference>
<protein>
    <submittedName>
        <fullName evidence="7">Sodium-independent anion transporter</fullName>
    </submittedName>
</protein>
<evidence type="ECO:0000256" key="5">
    <source>
        <dbReference type="SAM" id="Phobius"/>
    </source>
</evidence>
<feature type="transmembrane region" description="Helical" evidence="5">
    <location>
        <begin position="168"/>
        <end position="188"/>
    </location>
</feature>
<keyword evidence="4 5" id="KW-0472">Membrane</keyword>
<dbReference type="OrthoDB" id="9771198at2"/>
<dbReference type="PANTHER" id="PTHR11814">
    <property type="entry name" value="SULFATE TRANSPORTER"/>
    <property type="match status" value="1"/>
</dbReference>
<evidence type="ECO:0000256" key="1">
    <source>
        <dbReference type="ARBA" id="ARBA00004141"/>
    </source>
</evidence>
<feature type="transmembrane region" description="Helical" evidence="5">
    <location>
        <begin position="126"/>
        <end position="148"/>
    </location>
</feature>
<dbReference type="InterPro" id="IPR036513">
    <property type="entry name" value="STAS_dom_sf"/>
</dbReference>
<dbReference type="Pfam" id="PF01740">
    <property type="entry name" value="STAS"/>
    <property type="match status" value="1"/>
</dbReference>
<organism evidence="7 8">
    <name type="scientific">[Phormidium ambiguum] IAM M-71</name>
    <dbReference type="NCBI Taxonomy" id="454136"/>
    <lineage>
        <taxon>Bacteria</taxon>
        <taxon>Bacillati</taxon>
        <taxon>Cyanobacteriota</taxon>
        <taxon>Cyanophyceae</taxon>
        <taxon>Oscillatoriophycideae</taxon>
        <taxon>Aerosakkonematales</taxon>
        <taxon>Aerosakkonemataceae</taxon>
        <taxon>Floridanema</taxon>
    </lineage>
</organism>
<sequence>MSIKLVNKINFWNLRGDLFGGLTAAIVALPLALAFGVSSGAGAIAGLYGAMFVGFFAALFGGTPAQVSGPTGPMTVVITTVIAALVARNPETGLTLAFTVIILGGAFQILFGVLRLGQYITLMPYTVISGFMSGIGVIIIFLEIPPLLGYESTGGVWGTLRQLPTYLSQPNLVAAGLGLLTLAIVFTAPAKLNRIIPSPLIALVVVTLISVVFFGKADVPRIGEIPTGLPRLRMPAFSPRELTEMFRYGLMLGVLGAIDSLLTSLVADSITRTQHDSDKELIGQGIGNCISGLFGGLPGAGATMRTVVNVQAGGKTPLSGMIHALVLLLVVLWAGPLTMVIPHAVLAGLLFKVGIDIIDWGFIKRAHHLSFKGTGLMYLVLVLTVFVDLITAVVVGVFIANMLTIKRLTDVQSNYVQAITEPTQSHNLIPGEKEILSQAEGDILLFQLGGSLSFGAAKIIAQRITIIKDYRALVLDLTDVPSIGVTAALAVETIVEDAIKRQRHVWIVVNSAQVKRRLETLKLQRFCSHIDSSKIEDGLTQSPQIRITENRFLALQSALAIVQPQGILIT</sequence>
<evidence type="ECO:0000256" key="2">
    <source>
        <dbReference type="ARBA" id="ARBA00022692"/>
    </source>
</evidence>
<name>A0A1U7IHS4_9CYAN</name>
<evidence type="ECO:0000313" key="8">
    <source>
        <dbReference type="Proteomes" id="UP000185860"/>
    </source>
</evidence>
<comment type="subcellular location">
    <subcellularLocation>
        <location evidence="1">Membrane</location>
        <topology evidence="1">Multi-pass membrane protein</topology>
    </subcellularLocation>
</comment>
<dbReference type="Proteomes" id="UP000185860">
    <property type="component" value="Unassembled WGS sequence"/>
</dbReference>
<dbReference type="GO" id="GO:0016020">
    <property type="term" value="C:membrane"/>
    <property type="evidence" value="ECO:0007669"/>
    <property type="project" value="UniProtKB-SubCell"/>
</dbReference>